<evidence type="ECO:0000256" key="13">
    <source>
        <dbReference type="ARBA" id="ARBA00023136"/>
    </source>
</evidence>
<feature type="compositionally biased region" description="Low complexity" evidence="17">
    <location>
        <begin position="190"/>
        <end position="200"/>
    </location>
</feature>
<keyword evidence="9 16" id="KW-0812">Transmembrane</keyword>
<keyword evidence="14" id="KW-0594">Phospholipid biosynthesis</keyword>
<keyword evidence="15" id="KW-1208">Phospholipid metabolism</keyword>
<evidence type="ECO:0000256" key="3">
    <source>
        <dbReference type="ARBA" id="ARBA00005119"/>
    </source>
</evidence>
<feature type="transmembrane region" description="Helical" evidence="18">
    <location>
        <begin position="468"/>
        <end position="486"/>
    </location>
</feature>
<dbReference type="InterPro" id="IPR000374">
    <property type="entry name" value="PC_trans"/>
</dbReference>
<comment type="similarity">
    <text evidence="5 16">Belongs to the CDS family.</text>
</comment>
<feature type="compositionally biased region" description="Basic residues" evidence="17">
    <location>
        <begin position="56"/>
        <end position="66"/>
    </location>
</feature>
<keyword evidence="13 18" id="KW-0472">Membrane</keyword>
<feature type="compositionally biased region" description="Basic and acidic residues" evidence="17">
    <location>
        <begin position="231"/>
        <end position="243"/>
    </location>
</feature>
<comment type="catalytic activity">
    <reaction evidence="1 16">
        <text>a 1,2-diacyl-sn-glycero-3-phosphate + CTP + H(+) = a CDP-1,2-diacyl-sn-glycerol + diphosphate</text>
        <dbReference type="Rhea" id="RHEA:16229"/>
        <dbReference type="ChEBI" id="CHEBI:15378"/>
        <dbReference type="ChEBI" id="CHEBI:33019"/>
        <dbReference type="ChEBI" id="CHEBI:37563"/>
        <dbReference type="ChEBI" id="CHEBI:58332"/>
        <dbReference type="ChEBI" id="CHEBI:58608"/>
        <dbReference type="EC" id="2.7.7.41"/>
    </reaction>
</comment>
<feature type="compositionally biased region" description="Polar residues" evidence="17">
    <location>
        <begin position="67"/>
        <end position="84"/>
    </location>
</feature>
<dbReference type="PANTHER" id="PTHR13773:SF8">
    <property type="entry name" value="PHOSPHATIDATE CYTIDYLYLTRANSFERASE, PHOTORECEPTOR-SPECIFIC"/>
    <property type="match status" value="1"/>
</dbReference>
<keyword evidence="12" id="KW-0443">Lipid metabolism</keyword>
<evidence type="ECO:0000256" key="12">
    <source>
        <dbReference type="ARBA" id="ARBA00023098"/>
    </source>
</evidence>
<evidence type="ECO:0000313" key="20">
    <source>
        <dbReference type="Proteomes" id="UP001342314"/>
    </source>
</evidence>
<dbReference type="EC" id="2.7.7.41" evidence="6 16"/>
<evidence type="ECO:0000256" key="4">
    <source>
        <dbReference type="ARBA" id="ARBA00005189"/>
    </source>
</evidence>
<evidence type="ECO:0000256" key="18">
    <source>
        <dbReference type="SAM" id="Phobius"/>
    </source>
</evidence>
<feature type="compositionally biased region" description="Low complexity" evidence="17">
    <location>
        <begin position="42"/>
        <end position="53"/>
    </location>
</feature>
<evidence type="ECO:0000256" key="15">
    <source>
        <dbReference type="ARBA" id="ARBA00023264"/>
    </source>
</evidence>
<feature type="transmembrane region" description="Helical" evidence="18">
    <location>
        <begin position="430"/>
        <end position="456"/>
    </location>
</feature>
<dbReference type="GO" id="GO:0008654">
    <property type="term" value="P:phospholipid biosynthetic process"/>
    <property type="evidence" value="ECO:0007669"/>
    <property type="project" value="UniProtKB-KW"/>
</dbReference>
<organism evidence="19 20">
    <name type="scientific">Rhodotorula paludigena</name>
    <dbReference type="NCBI Taxonomy" id="86838"/>
    <lineage>
        <taxon>Eukaryota</taxon>
        <taxon>Fungi</taxon>
        <taxon>Dikarya</taxon>
        <taxon>Basidiomycota</taxon>
        <taxon>Pucciniomycotina</taxon>
        <taxon>Microbotryomycetes</taxon>
        <taxon>Sporidiobolales</taxon>
        <taxon>Sporidiobolaceae</taxon>
        <taxon>Rhodotorula</taxon>
    </lineage>
</organism>
<comment type="caution">
    <text evidence="19">The sequence shown here is derived from an EMBL/GenBank/DDBJ whole genome shotgun (WGS) entry which is preliminary data.</text>
</comment>
<feature type="region of interest" description="Disordered" evidence="17">
    <location>
        <begin position="1"/>
        <end position="243"/>
    </location>
</feature>
<protein>
    <recommendedName>
        <fullName evidence="6 16">Phosphatidate cytidylyltransferase</fullName>
        <ecNumber evidence="6 16">2.7.7.41</ecNumber>
    </recommendedName>
</protein>
<name>A0AAV5GMR5_9BASI</name>
<reference evidence="19 20" key="1">
    <citation type="submission" date="2021-12" db="EMBL/GenBank/DDBJ databases">
        <title>High titer production of polyol ester of fatty acids by Rhodotorula paludigena BS15 towards product separation-free biomass refinery.</title>
        <authorList>
            <person name="Mano J."/>
            <person name="Ono H."/>
            <person name="Tanaka T."/>
            <person name="Naito K."/>
            <person name="Sushida H."/>
            <person name="Ike M."/>
            <person name="Tokuyasu K."/>
            <person name="Kitaoka M."/>
        </authorList>
    </citation>
    <scope>NUCLEOTIDE SEQUENCE [LARGE SCALE GENOMIC DNA]</scope>
    <source>
        <strain evidence="19 20">BS15</strain>
    </source>
</reference>
<evidence type="ECO:0000256" key="7">
    <source>
        <dbReference type="ARBA" id="ARBA00022516"/>
    </source>
</evidence>
<accession>A0AAV5GMR5</accession>
<keyword evidence="7" id="KW-0444">Lipid biosynthesis</keyword>
<evidence type="ECO:0000256" key="6">
    <source>
        <dbReference type="ARBA" id="ARBA00012487"/>
    </source>
</evidence>
<feature type="compositionally biased region" description="Low complexity" evidence="17">
    <location>
        <begin position="129"/>
        <end position="153"/>
    </location>
</feature>
<feature type="transmembrane region" description="Helical" evidence="18">
    <location>
        <begin position="405"/>
        <end position="424"/>
    </location>
</feature>
<dbReference type="EMBL" id="BQKY01000014">
    <property type="protein sequence ID" value="GJN93591.1"/>
    <property type="molecule type" value="Genomic_DNA"/>
</dbReference>
<dbReference type="GO" id="GO:0005789">
    <property type="term" value="C:endoplasmic reticulum membrane"/>
    <property type="evidence" value="ECO:0007669"/>
    <property type="project" value="TreeGrafter"/>
</dbReference>
<evidence type="ECO:0000256" key="11">
    <source>
        <dbReference type="ARBA" id="ARBA00022989"/>
    </source>
</evidence>
<evidence type="ECO:0000256" key="14">
    <source>
        <dbReference type="ARBA" id="ARBA00023209"/>
    </source>
</evidence>
<sequence>MARGSKSASARPDVAHQSRFDALQFDPGESSDDEPAPPPPAATLSPATPATPSKKALARQRAKLRKQSSQTGLNSDAATDSDASNFHPAHAAVPPVPSLLPSQQAVSDTLNGVKDQVRDKAEQVREAVVKSAAPVVEAVAPAAPAEQARPATETPRIVAHPPAPESVSSDDDDQAGVYTDDEEDDEDDAPATVTTAPTSPYANSPRPASPSPHVTSAAGASAAGEANGAGKPKEAYTGADHDPKKKIKAIMQRTVWGVVMAGGAIGLVCMGHVYVIALVFIVQAVVFKELTALFDAGYSGAHVSEEGKLVRTPEKEAKRKERKEERERWSRRMAWYFFAVANYFLYGESLNYYFKHIMTLQASFLPTAYSFAQHHRLISFGLYVIGFVSFVATLNRSSLRRQFGLFGWIHMSLLLIVVSSHFIVDNILEGMIWFWVPASLVIINDVAAYVCGMLFGRHMLIKLSPKKTVEGFVGAFFVTMAFAYIWGTVFMRYNYMICPVQDLSMSVFTKNECTPNNAFVWRELPVPASVSTMLEPLIRRRLASIPWAPFQLHSVVMATFASLVAPFGGFFASGFKRAFGIKDFGNSIPGHGGMTDRMDCQFLMGLFTYVYHASLIRETHVTPASLLALALTHLTTEQQLELVGELSKVLAQKGVRAVKPW</sequence>
<gene>
    <name evidence="19" type="ORF">Rhopal_006648-T1</name>
</gene>
<feature type="compositionally biased region" description="Low complexity" evidence="17">
    <location>
        <begin position="217"/>
        <end position="230"/>
    </location>
</feature>
<evidence type="ECO:0000256" key="9">
    <source>
        <dbReference type="ARBA" id="ARBA00022692"/>
    </source>
</evidence>
<evidence type="ECO:0000256" key="17">
    <source>
        <dbReference type="SAM" id="MobiDB-lite"/>
    </source>
</evidence>
<proteinExistence type="inferred from homology"/>
<feature type="transmembrane region" description="Helical" evidence="18">
    <location>
        <begin position="374"/>
        <end position="393"/>
    </location>
</feature>
<evidence type="ECO:0000256" key="5">
    <source>
        <dbReference type="ARBA" id="ARBA00010185"/>
    </source>
</evidence>
<dbReference type="InterPro" id="IPR016720">
    <property type="entry name" value="PC_Trfase_euk"/>
</dbReference>
<dbReference type="Pfam" id="PF01148">
    <property type="entry name" value="CTP_transf_1"/>
    <property type="match status" value="1"/>
</dbReference>
<feature type="compositionally biased region" description="Low complexity" evidence="17">
    <location>
        <begin position="87"/>
        <end position="105"/>
    </location>
</feature>
<dbReference type="AlphaFoldDB" id="A0AAV5GMR5"/>
<dbReference type="PANTHER" id="PTHR13773">
    <property type="entry name" value="PHOSPHATIDATE CYTIDYLYLTRANSFERASE"/>
    <property type="match status" value="1"/>
</dbReference>
<feature type="transmembrane region" description="Helical" evidence="18">
    <location>
        <begin position="255"/>
        <end position="282"/>
    </location>
</feature>
<evidence type="ECO:0000256" key="16">
    <source>
        <dbReference type="RuleBase" id="RU003938"/>
    </source>
</evidence>
<evidence type="ECO:0000313" key="19">
    <source>
        <dbReference type="EMBL" id="GJN93591.1"/>
    </source>
</evidence>
<dbReference type="GO" id="GO:0004605">
    <property type="term" value="F:phosphatidate cytidylyltransferase activity"/>
    <property type="evidence" value="ECO:0007669"/>
    <property type="project" value="UniProtKB-EC"/>
</dbReference>
<keyword evidence="11 18" id="KW-1133">Transmembrane helix</keyword>
<keyword evidence="20" id="KW-1185">Reference proteome</keyword>
<feature type="compositionally biased region" description="Basic and acidic residues" evidence="17">
    <location>
        <begin position="115"/>
        <end position="128"/>
    </location>
</feature>
<comment type="subcellular location">
    <subcellularLocation>
        <location evidence="2">Membrane</location>
        <topology evidence="2">Multi-pass membrane protein</topology>
    </subcellularLocation>
</comment>
<evidence type="ECO:0000256" key="10">
    <source>
        <dbReference type="ARBA" id="ARBA00022695"/>
    </source>
</evidence>
<evidence type="ECO:0000256" key="1">
    <source>
        <dbReference type="ARBA" id="ARBA00001698"/>
    </source>
</evidence>
<evidence type="ECO:0000256" key="2">
    <source>
        <dbReference type="ARBA" id="ARBA00004141"/>
    </source>
</evidence>
<feature type="transmembrane region" description="Helical" evidence="18">
    <location>
        <begin position="333"/>
        <end position="354"/>
    </location>
</feature>
<keyword evidence="10 16" id="KW-0548">Nucleotidyltransferase</keyword>
<feature type="transmembrane region" description="Helical" evidence="18">
    <location>
        <begin position="550"/>
        <end position="572"/>
    </location>
</feature>
<keyword evidence="8 16" id="KW-0808">Transferase</keyword>
<evidence type="ECO:0000256" key="8">
    <source>
        <dbReference type="ARBA" id="ARBA00022679"/>
    </source>
</evidence>
<comment type="pathway">
    <text evidence="4">Lipid metabolism.</text>
</comment>
<feature type="compositionally biased region" description="Acidic residues" evidence="17">
    <location>
        <begin position="168"/>
        <end position="189"/>
    </location>
</feature>
<comment type="pathway">
    <text evidence="3 16">Phospholipid metabolism; CDP-diacylglycerol biosynthesis; CDP-diacylglycerol from sn-glycerol 3-phosphate: step 3/3.</text>
</comment>
<dbReference type="PROSITE" id="PS01315">
    <property type="entry name" value="CDS"/>
    <property type="match status" value="1"/>
</dbReference>
<dbReference type="Proteomes" id="UP001342314">
    <property type="component" value="Unassembled WGS sequence"/>
</dbReference>